<reference evidence="2 3" key="1">
    <citation type="journal article" date="2013" name="Genome Announc.">
        <title>Draft Genome Sequence of Helicobacter fennelliae Strain MRY12-0050, Isolated from a Bacteremia Patient.</title>
        <authorList>
            <person name="Rimbara E."/>
            <person name="Matsui M."/>
            <person name="Mori S."/>
            <person name="Suzuki S."/>
            <person name="Suzuki M."/>
            <person name="Kim H."/>
            <person name="Sekizuka T."/>
            <person name="Kuroda M."/>
            <person name="Shibayama K."/>
        </authorList>
    </citation>
    <scope>NUCLEOTIDE SEQUENCE [LARGE SCALE GENOMIC DNA]</scope>
    <source>
        <strain evidence="2 3">MRY12-0050</strain>
    </source>
</reference>
<dbReference type="Pfam" id="PF05713">
    <property type="entry name" value="MobC"/>
    <property type="match status" value="1"/>
</dbReference>
<sequence>MKNQNEVFLFDNTFALPNKIANTKHKDEGREVANKNTIISFRISLQNADVLNQLSKELHMSKSSILNDLLYKHLQGSQHFKRIESVKESSKEVYKTIKISFTRKEYDLLKCIAQNTTTSSVPKFIKFHTLNMIYNSKILDNKEIEALALTRSELNKIGVNINQIARVLNTQSEADIASNLLTTLEHLDSKLTQMSSEIKALCHNSQGILQ</sequence>
<evidence type="ECO:0000313" key="3">
    <source>
        <dbReference type="Proteomes" id="UP000018143"/>
    </source>
</evidence>
<keyword evidence="3" id="KW-1185">Reference proteome</keyword>
<comment type="caution">
    <text evidence="2">The sequence shown here is derived from an EMBL/GenBank/DDBJ whole genome shotgun (WGS) entry which is preliminary data.</text>
</comment>
<dbReference type="EMBL" id="BASD01000001">
    <property type="protein sequence ID" value="GAD17816.1"/>
    <property type="molecule type" value="Genomic_DNA"/>
</dbReference>
<organism evidence="2 3">
    <name type="scientific">Helicobacter fennelliae MRY12-0050</name>
    <dbReference type="NCBI Taxonomy" id="1325130"/>
    <lineage>
        <taxon>Bacteria</taxon>
        <taxon>Pseudomonadati</taxon>
        <taxon>Campylobacterota</taxon>
        <taxon>Epsilonproteobacteria</taxon>
        <taxon>Campylobacterales</taxon>
        <taxon>Helicobacteraceae</taxon>
        <taxon>Helicobacter</taxon>
    </lineage>
</organism>
<gene>
    <name evidence="2" type="ORF">HFN_0631</name>
</gene>
<dbReference type="Proteomes" id="UP000018143">
    <property type="component" value="Unassembled WGS sequence"/>
</dbReference>
<name>T1CXX3_9HELI</name>
<dbReference type="InterPro" id="IPR008687">
    <property type="entry name" value="MobC"/>
</dbReference>
<evidence type="ECO:0000259" key="1">
    <source>
        <dbReference type="Pfam" id="PF05713"/>
    </source>
</evidence>
<dbReference type="OrthoDB" id="950459at2"/>
<proteinExistence type="predicted"/>
<accession>T1CXX3</accession>
<evidence type="ECO:0000313" key="2">
    <source>
        <dbReference type="EMBL" id="GAD17816.1"/>
    </source>
</evidence>
<dbReference type="AlphaFoldDB" id="T1CXX3"/>
<feature type="domain" description="Bacterial mobilisation" evidence="1">
    <location>
        <begin position="153"/>
        <end position="193"/>
    </location>
</feature>
<dbReference type="RefSeq" id="WP_023945952.1">
    <property type="nucleotide sequence ID" value="NZ_BASD01000001.1"/>
</dbReference>
<protein>
    <submittedName>
        <fullName evidence="2">Ribbon-helix-helix protein, copG family domain protein</fullName>
    </submittedName>
</protein>